<evidence type="ECO:0000259" key="4">
    <source>
        <dbReference type="Pfam" id="PF02826"/>
    </source>
</evidence>
<dbReference type="EMBL" id="QFQS01000003">
    <property type="protein sequence ID" value="PZQ97030.1"/>
    <property type="molecule type" value="Genomic_DNA"/>
</dbReference>
<keyword evidence="1 2" id="KW-0560">Oxidoreductase</keyword>
<comment type="similarity">
    <text evidence="2">Belongs to the D-isomer specific 2-hydroxyacid dehydrogenase family.</text>
</comment>
<dbReference type="GO" id="GO:0030267">
    <property type="term" value="F:glyoxylate reductase (NADPH) activity"/>
    <property type="evidence" value="ECO:0007669"/>
    <property type="project" value="TreeGrafter"/>
</dbReference>
<evidence type="ECO:0000256" key="1">
    <source>
        <dbReference type="ARBA" id="ARBA00023002"/>
    </source>
</evidence>
<evidence type="ECO:0000259" key="3">
    <source>
        <dbReference type="Pfam" id="PF00389"/>
    </source>
</evidence>
<dbReference type="SUPFAM" id="SSF52283">
    <property type="entry name" value="Formate/glycerate dehydrogenase catalytic domain-like"/>
    <property type="match status" value="1"/>
</dbReference>
<dbReference type="InterPro" id="IPR029752">
    <property type="entry name" value="D-isomer_DH_CS1"/>
</dbReference>
<dbReference type="InterPro" id="IPR050223">
    <property type="entry name" value="D-isomer_2-hydroxyacid_DH"/>
</dbReference>
<dbReference type="SUPFAM" id="SSF51735">
    <property type="entry name" value="NAD(P)-binding Rossmann-fold domains"/>
    <property type="match status" value="1"/>
</dbReference>
<dbReference type="Pfam" id="PF00389">
    <property type="entry name" value="2-Hacid_dh"/>
    <property type="match status" value="1"/>
</dbReference>
<dbReference type="PROSITE" id="PS00065">
    <property type="entry name" value="D_2_HYDROXYACID_DH_1"/>
    <property type="match status" value="1"/>
</dbReference>
<comment type="caution">
    <text evidence="5">The sequence shown here is derived from an EMBL/GenBank/DDBJ whole genome shotgun (WGS) entry which is preliminary data.</text>
</comment>
<sequence length="314" mass="32412">MASILITPRSLTLDPPPELEPLRQAGFELIFSTPGQTPGEEELLQLVPQVEGWLAGVEPVSPAVIAKACHLKVISRNGTGVDNIPLAITEARGIRVERAMAANAAGVAELAIGLALAACRRLPDVSQGVRDGQWPRPKGREIEGSTVGIIGLGAIGRKVAGVMAELGAKVLGFDPFRPDLGPLAGRVSYAELPEVLAQSEIISLHCPMPANGLPIVDGPAIAAMRSGSIIINTARAGLVDEAALIAALDSGQIGAYATDVFATEPPEPGGLASHARVIATSHIGGLTDASVRRATSIAVANLLAHLPRSYHAPD</sequence>
<dbReference type="GO" id="GO:0051287">
    <property type="term" value="F:NAD binding"/>
    <property type="evidence" value="ECO:0007669"/>
    <property type="project" value="InterPro"/>
</dbReference>
<organism evidence="5 6">
    <name type="scientific">Cereibacter sphaeroides</name>
    <name type="common">Rhodobacter sphaeroides</name>
    <dbReference type="NCBI Taxonomy" id="1063"/>
    <lineage>
        <taxon>Bacteria</taxon>
        <taxon>Pseudomonadati</taxon>
        <taxon>Pseudomonadota</taxon>
        <taxon>Alphaproteobacteria</taxon>
        <taxon>Rhodobacterales</taxon>
        <taxon>Paracoccaceae</taxon>
        <taxon>Cereibacter</taxon>
    </lineage>
</organism>
<evidence type="ECO:0000313" key="6">
    <source>
        <dbReference type="Proteomes" id="UP000248975"/>
    </source>
</evidence>
<evidence type="ECO:0000313" key="5">
    <source>
        <dbReference type="EMBL" id="PZQ97030.1"/>
    </source>
</evidence>
<dbReference type="PANTHER" id="PTHR10996">
    <property type="entry name" value="2-HYDROXYACID DEHYDROGENASE-RELATED"/>
    <property type="match status" value="1"/>
</dbReference>
<proteinExistence type="inferred from homology"/>
<dbReference type="GO" id="GO:0005829">
    <property type="term" value="C:cytosol"/>
    <property type="evidence" value="ECO:0007669"/>
    <property type="project" value="TreeGrafter"/>
</dbReference>
<accession>A0A2W5UGC4</accession>
<name>A0A2W5UGC4_CERSP</name>
<dbReference type="InterPro" id="IPR036291">
    <property type="entry name" value="NAD(P)-bd_dom_sf"/>
</dbReference>
<dbReference type="Pfam" id="PF02826">
    <property type="entry name" value="2-Hacid_dh_C"/>
    <property type="match status" value="1"/>
</dbReference>
<protein>
    <submittedName>
        <fullName evidence="5">Oxidoreductase</fullName>
    </submittedName>
</protein>
<dbReference type="AlphaFoldDB" id="A0A2W5UGC4"/>
<reference evidence="5 6" key="1">
    <citation type="submission" date="2017-08" db="EMBL/GenBank/DDBJ databases">
        <title>Infants hospitalized years apart are colonized by the same room-sourced microbial strains.</title>
        <authorList>
            <person name="Brooks B."/>
            <person name="Olm M.R."/>
            <person name="Firek B.A."/>
            <person name="Baker R."/>
            <person name="Thomas B.C."/>
            <person name="Morowitz M.J."/>
            <person name="Banfield J.F."/>
        </authorList>
    </citation>
    <scope>NUCLEOTIDE SEQUENCE [LARGE SCALE GENOMIC DNA]</scope>
    <source>
        <strain evidence="5">S2_003_000_R2_11</strain>
    </source>
</reference>
<dbReference type="GO" id="GO:0016618">
    <property type="term" value="F:hydroxypyruvate reductase [NAD(P)H] activity"/>
    <property type="evidence" value="ECO:0007669"/>
    <property type="project" value="TreeGrafter"/>
</dbReference>
<gene>
    <name evidence="5" type="ORF">DI533_15900</name>
</gene>
<dbReference type="InterPro" id="IPR006139">
    <property type="entry name" value="D-isomer_2_OHA_DH_cat_dom"/>
</dbReference>
<dbReference type="Gene3D" id="3.40.50.720">
    <property type="entry name" value="NAD(P)-binding Rossmann-like Domain"/>
    <property type="match status" value="2"/>
</dbReference>
<dbReference type="Proteomes" id="UP000248975">
    <property type="component" value="Unassembled WGS sequence"/>
</dbReference>
<feature type="domain" description="D-isomer specific 2-hydroxyacid dehydrogenase NAD-binding" evidence="4">
    <location>
        <begin position="112"/>
        <end position="284"/>
    </location>
</feature>
<dbReference type="PANTHER" id="PTHR10996:SF283">
    <property type="entry name" value="GLYOXYLATE_HYDROXYPYRUVATE REDUCTASE B"/>
    <property type="match status" value="1"/>
</dbReference>
<feature type="domain" description="D-isomer specific 2-hydroxyacid dehydrogenase catalytic" evidence="3">
    <location>
        <begin position="15"/>
        <end position="306"/>
    </location>
</feature>
<evidence type="ECO:0000256" key="2">
    <source>
        <dbReference type="RuleBase" id="RU003719"/>
    </source>
</evidence>
<dbReference type="InterPro" id="IPR006140">
    <property type="entry name" value="D-isomer_DH_NAD-bd"/>
</dbReference>